<evidence type="ECO:0000313" key="3">
    <source>
        <dbReference type="EMBL" id="KAF2438507.1"/>
    </source>
</evidence>
<dbReference type="GO" id="GO:0005524">
    <property type="term" value="F:ATP binding"/>
    <property type="evidence" value="ECO:0007669"/>
    <property type="project" value="InterPro"/>
</dbReference>
<dbReference type="OrthoDB" id="5986190at2759"/>
<dbReference type="PANTHER" id="PTHR44167">
    <property type="entry name" value="OVARIAN-SPECIFIC SERINE/THREONINE-PROTEIN KINASE LOK-RELATED"/>
    <property type="match status" value="1"/>
</dbReference>
<keyword evidence="3" id="KW-0808">Transferase</keyword>
<dbReference type="SUPFAM" id="SSF56112">
    <property type="entry name" value="Protein kinase-like (PK-like)"/>
    <property type="match status" value="1"/>
</dbReference>
<protein>
    <submittedName>
        <fullName evidence="3">Kinase-like protein</fullName>
    </submittedName>
</protein>
<evidence type="ECO:0000259" key="2">
    <source>
        <dbReference type="PROSITE" id="PS50011"/>
    </source>
</evidence>
<dbReference type="GO" id="GO:0005634">
    <property type="term" value="C:nucleus"/>
    <property type="evidence" value="ECO:0007669"/>
    <property type="project" value="TreeGrafter"/>
</dbReference>
<dbReference type="GO" id="GO:0004674">
    <property type="term" value="F:protein serine/threonine kinase activity"/>
    <property type="evidence" value="ECO:0007669"/>
    <property type="project" value="TreeGrafter"/>
</dbReference>
<gene>
    <name evidence="3" type="ORF">P171DRAFT_371886</name>
</gene>
<proteinExistence type="predicted"/>
<dbReference type="PROSITE" id="PS00108">
    <property type="entry name" value="PROTEIN_KINASE_ST"/>
    <property type="match status" value="1"/>
</dbReference>
<dbReference type="EMBL" id="MU001512">
    <property type="protein sequence ID" value="KAF2438507.1"/>
    <property type="molecule type" value="Genomic_DNA"/>
</dbReference>
<organism evidence="3 4">
    <name type="scientific">Karstenula rhodostoma CBS 690.94</name>
    <dbReference type="NCBI Taxonomy" id="1392251"/>
    <lineage>
        <taxon>Eukaryota</taxon>
        <taxon>Fungi</taxon>
        <taxon>Dikarya</taxon>
        <taxon>Ascomycota</taxon>
        <taxon>Pezizomycotina</taxon>
        <taxon>Dothideomycetes</taxon>
        <taxon>Pleosporomycetidae</taxon>
        <taxon>Pleosporales</taxon>
        <taxon>Massarineae</taxon>
        <taxon>Didymosphaeriaceae</taxon>
        <taxon>Karstenula</taxon>
    </lineage>
</organism>
<dbReference type="InterPro" id="IPR000719">
    <property type="entry name" value="Prot_kinase_dom"/>
</dbReference>
<evidence type="ECO:0000256" key="1">
    <source>
        <dbReference type="SAM" id="MobiDB-lite"/>
    </source>
</evidence>
<name>A0A9P4P765_9PLEO</name>
<keyword evidence="3" id="KW-0418">Kinase</keyword>
<dbReference type="PROSITE" id="PS50011">
    <property type="entry name" value="PROTEIN_KINASE_DOM"/>
    <property type="match status" value="1"/>
</dbReference>
<comment type="caution">
    <text evidence="3">The sequence shown here is derived from an EMBL/GenBank/DDBJ whole genome shotgun (WGS) entry which is preliminary data.</text>
</comment>
<feature type="domain" description="Protein kinase" evidence="2">
    <location>
        <begin position="202"/>
        <end position="505"/>
    </location>
</feature>
<accession>A0A9P4P765</accession>
<dbReference type="GO" id="GO:0005737">
    <property type="term" value="C:cytoplasm"/>
    <property type="evidence" value="ECO:0007669"/>
    <property type="project" value="TreeGrafter"/>
</dbReference>
<feature type="non-terminal residue" evidence="3">
    <location>
        <position position="505"/>
    </location>
</feature>
<dbReference type="InterPro" id="IPR008271">
    <property type="entry name" value="Ser/Thr_kinase_AS"/>
</dbReference>
<evidence type="ECO:0000313" key="4">
    <source>
        <dbReference type="Proteomes" id="UP000799764"/>
    </source>
</evidence>
<dbReference type="GO" id="GO:0044773">
    <property type="term" value="P:mitotic DNA damage checkpoint signaling"/>
    <property type="evidence" value="ECO:0007669"/>
    <property type="project" value="TreeGrafter"/>
</dbReference>
<dbReference type="Proteomes" id="UP000799764">
    <property type="component" value="Unassembled WGS sequence"/>
</dbReference>
<sequence>MDTVVQERLSTKIQKAVRKTMKYIVDEHDVRARRFLPRNDLESILNKKRLEQLFRELLSNEYASDTATAIPTGSDTGSAEGHDSSIEIDSAVDTCVKATIGTGNVSRRALLALFLYQPHTRLLSLYVEWLTSGHPRIRKPSYDDHEIPCDKSIPFTEGDLETLNIPFTNHGYIMDYQTIFTPMTIRKFTHHDFKTRDRLPFLGAKEKIKDGSSGTVYKTNIAPGHWEFKTSDGRFLPENPDTSMVVALKIFKTIEGPWGTRDAKEVETDFNIERELLDSLRKRNISHRMIMLHWGSFSVRDADGIPSYHALIFELATFSLEAFLKDEECYRIFTDKSPVLAGLVDIVEALHCLHEHLGFFHLDIKPENILVFVEPESVHSGSNHEEGRKLIWKLSDFGLAREKGSTRERTGHRLSSSYYSSQPSTLPATRPAGLYQAPEIQSSSSSQAGPGSDVWSMGCVILMVLASIIEGPEGVTDLSSKLEVFFLNAAGKQKLFYVRNDSHSW</sequence>
<dbReference type="SMART" id="SM00220">
    <property type="entry name" value="S_TKc"/>
    <property type="match status" value="1"/>
</dbReference>
<keyword evidence="4" id="KW-1185">Reference proteome</keyword>
<reference evidence="3" key="1">
    <citation type="journal article" date="2020" name="Stud. Mycol.">
        <title>101 Dothideomycetes genomes: a test case for predicting lifestyles and emergence of pathogens.</title>
        <authorList>
            <person name="Haridas S."/>
            <person name="Albert R."/>
            <person name="Binder M."/>
            <person name="Bloem J."/>
            <person name="Labutti K."/>
            <person name="Salamov A."/>
            <person name="Andreopoulos B."/>
            <person name="Baker S."/>
            <person name="Barry K."/>
            <person name="Bills G."/>
            <person name="Bluhm B."/>
            <person name="Cannon C."/>
            <person name="Castanera R."/>
            <person name="Culley D."/>
            <person name="Daum C."/>
            <person name="Ezra D."/>
            <person name="Gonzalez J."/>
            <person name="Henrissat B."/>
            <person name="Kuo A."/>
            <person name="Liang C."/>
            <person name="Lipzen A."/>
            <person name="Lutzoni F."/>
            <person name="Magnuson J."/>
            <person name="Mondo S."/>
            <person name="Nolan M."/>
            <person name="Ohm R."/>
            <person name="Pangilinan J."/>
            <person name="Park H.-J."/>
            <person name="Ramirez L."/>
            <person name="Alfaro M."/>
            <person name="Sun H."/>
            <person name="Tritt A."/>
            <person name="Yoshinaga Y."/>
            <person name="Zwiers L.-H."/>
            <person name="Turgeon B."/>
            <person name="Goodwin S."/>
            <person name="Spatafora J."/>
            <person name="Crous P."/>
            <person name="Grigoriev I."/>
        </authorList>
    </citation>
    <scope>NUCLEOTIDE SEQUENCE</scope>
    <source>
        <strain evidence="3">CBS 690.94</strain>
    </source>
</reference>
<dbReference type="AlphaFoldDB" id="A0A9P4P765"/>
<dbReference type="Pfam" id="PF00069">
    <property type="entry name" value="Pkinase"/>
    <property type="match status" value="1"/>
</dbReference>
<dbReference type="InterPro" id="IPR011009">
    <property type="entry name" value="Kinase-like_dom_sf"/>
</dbReference>
<dbReference type="Gene3D" id="1.10.510.10">
    <property type="entry name" value="Transferase(Phosphotransferase) domain 1"/>
    <property type="match status" value="1"/>
</dbReference>
<feature type="region of interest" description="Disordered" evidence="1">
    <location>
        <begin position="403"/>
        <end position="430"/>
    </location>
</feature>
<dbReference type="PANTHER" id="PTHR44167:SF24">
    <property type="entry name" value="SERINE_THREONINE-PROTEIN KINASE CHK2"/>
    <property type="match status" value="1"/>
</dbReference>